<dbReference type="EMBL" id="LR797470">
    <property type="protein sequence ID" value="CAB4218095.1"/>
    <property type="molecule type" value="Genomic_DNA"/>
</dbReference>
<protein>
    <submittedName>
        <fullName evidence="1">Uncharacterized protein</fullName>
    </submittedName>
</protein>
<reference evidence="1" key="1">
    <citation type="submission" date="2020-05" db="EMBL/GenBank/DDBJ databases">
        <authorList>
            <person name="Chiriac C."/>
            <person name="Salcher M."/>
            <person name="Ghai R."/>
            <person name="Kavagutti S V."/>
        </authorList>
    </citation>
    <scope>NUCLEOTIDE SEQUENCE</scope>
</reference>
<organism evidence="1">
    <name type="scientific">uncultured Caudovirales phage</name>
    <dbReference type="NCBI Taxonomy" id="2100421"/>
    <lineage>
        <taxon>Viruses</taxon>
        <taxon>Duplodnaviria</taxon>
        <taxon>Heunggongvirae</taxon>
        <taxon>Uroviricota</taxon>
        <taxon>Caudoviricetes</taxon>
        <taxon>Peduoviridae</taxon>
        <taxon>Maltschvirus</taxon>
        <taxon>Maltschvirus maltsch</taxon>
    </lineage>
</organism>
<proteinExistence type="predicted"/>
<sequence length="102" mass="11782">MSITVETRRKAADHLFRLSALATVPESARIYDEDTHQINFDRVRDWRWSSGEEVLVDALLFILDFGPKSPTLRDIFYGVDAENRAVILEAIRILNGYEPTWT</sequence>
<gene>
    <name evidence="1" type="ORF">UFOVP1608_6</name>
</gene>
<accession>A0A6J5SS31</accession>
<evidence type="ECO:0000313" key="1">
    <source>
        <dbReference type="EMBL" id="CAB4218095.1"/>
    </source>
</evidence>
<name>A0A6J5SS31_9CAUD</name>